<protein>
    <recommendedName>
        <fullName evidence="1">FAD linked oxidase N-terminal domain-containing protein</fullName>
    </recommendedName>
</protein>
<feature type="domain" description="FAD linked oxidase N-terminal" evidence="1">
    <location>
        <begin position="35"/>
        <end position="153"/>
    </location>
</feature>
<sequence length="198" mass="22359">MDNIDLLIKELGAHRVKYNEPLEYYLFRKDKIVAQFFYIATNRRELEKILELCSKLKIAFLVFGNGTKIIFDKEKIRKLVIRNRAAGLRIVGIKGKIDKGNLPVGKQVVGVDEAKVEIDSGVSVSILNEYLNKQGLAVPVWQSSLNGTIGGSLLVDPRMLEKCEKIKIWDKGHQEISPAELRNKHIVLSVVMNFKSAV</sequence>
<evidence type="ECO:0000259" key="1">
    <source>
        <dbReference type="Pfam" id="PF01565"/>
    </source>
</evidence>
<organism evidence="2 3">
    <name type="scientific">Candidatus Daviesbacteria bacterium RIFCSPHIGHO2_02_FULL_43_12</name>
    <dbReference type="NCBI Taxonomy" id="1797776"/>
    <lineage>
        <taxon>Bacteria</taxon>
        <taxon>Candidatus Daviesiibacteriota</taxon>
    </lineage>
</organism>
<dbReference type="GO" id="GO:0050660">
    <property type="term" value="F:flavin adenine dinucleotide binding"/>
    <property type="evidence" value="ECO:0007669"/>
    <property type="project" value="InterPro"/>
</dbReference>
<dbReference type="AlphaFoldDB" id="A0A1F5KK15"/>
<proteinExistence type="predicted"/>
<accession>A0A1F5KK15</accession>
<evidence type="ECO:0000313" key="3">
    <source>
        <dbReference type="Proteomes" id="UP000177328"/>
    </source>
</evidence>
<dbReference type="Gene3D" id="3.30.43.10">
    <property type="entry name" value="Uridine Diphospho-n-acetylenolpyruvylglucosamine Reductase, domain 2"/>
    <property type="match status" value="1"/>
</dbReference>
<dbReference type="EMBL" id="MFDD01000002">
    <property type="protein sequence ID" value="OGE41277.1"/>
    <property type="molecule type" value="Genomic_DNA"/>
</dbReference>
<dbReference type="Pfam" id="PF01565">
    <property type="entry name" value="FAD_binding_4"/>
    <property type="match status" value="1"/>
</dbReference>
<dbReference type="InterPro" id="IPR016167">
    <property type="entry name" value="FAD-bd_PCMH_sub1"/>
</dbReference>
<evidence type="ECO:0000313" key="2">
    <source>
        <dbReference type="EMBL" id="OGE41277.1"/>
    </source>
</evidence>
<dbReference type="SUPFAM" id="SSF56176">
    <property type="entry name" value="FAD-binding/transporter-associated domain-like"/>
    <property type="match status" value="1"/>
</dbReference>
<dbReference type="Proteomes" id="UP000177328">
    <property type="component" value="Unassembled WGS sequence"/>
</dbReference>
<dbReference type="InterPro" id="IPR036318">
    <property type="entry name" value="FAD-bd_PCMH-like_sf"/>
</dbReference>
<dbReference type="InterPro" id="IPR006094">
    <property type="entry name" value="Oxid_FAD_bind_N"/>
</dbReference>
<reference evidence="2 3" key="1">
    <citation type="journal article" date="2016" name="Nat. Commun.">
        <title>Thousands of microbial genomes shed light on interconnected biogeochemical processes in an aquifer system.</title>
        <authorList>
            <person name="Anantharaman K."/>
            <person name="Brown C.T."/>
            <person name="Hug L.A."/>
            <person name="Sharon I."/>
            <person name="Castelle C.J."/>
            <person name="Probst A.J."/>
            <person name="Thomas B.C."/>
            <person name="Singh A."/>
            <person name="Wilkins M.J."/>
            <person name="Karaoz U."/>
            <person name="Brodie E.L."/>
            <person name="Williams K.H."/>
            <person name="Hubbard S.S."/>
            <person name="Banfield J.F."/>
        </authorList>
    </citation>
    <scope>NUCLEOTIDE SEQUENCE [LARGE SCALE GENOMIC DNA]</scope>
</reference>
<gene>
    <name evidence="2" type="ORF">A3D25_02010</name>
</gene>
<name>A0A1F5KK15_9BACT</name>
<comment type="caution">
    <text evidence="2">The sequence shown here is derived from an EMBL/GenBank/DDBJ whole genome shotgun (WGS) entry which is preliminary data.</text>
</comment>